<reference evidence="9" key="1">
    <citation type="journal article" date="2019" name="Int. J. Syst. Evol. Microbiol.">
        <title>The Global Catalogue of Microorganisms (GCM) 10K type strain sequencing project: providing services to taxonomists for standard genome sequencing and annotation.</title>
        <authorList>
            <consortium name="The Broad Institute Genomics Platform"/>
            <consortium name="The Broad Institute Genome Sequencing Center for Infectious Disease"/>
            <person name="Wu L."/>
            <person name="Ma J."/>
        </authorList>
    </citation>
    <scope>NUCLEOTIDE SEQUENCE [LARGE SCALE GENOMIC DNA]</scope>
    <source>
        <strain evidence="9">JCM 4087</strain>
    </source>
</reference>
<keyword evidence="5" id="KW-0408">Iron</keyword>
<dbReference type="CDD" id="cd03469">
    <property type="entry name" value="Rieske_RO_Alpha_N"/>
    <property type="match status" value="1"/>
</dbReference>
<dbReference type="PANTHER" id="PTHR43756">
    <property type="entry name" value="CHOLINE MONOOXYGENASE, CHLOROPLASTIC"/>
    <property type="match status" value="1"/>
</dbReference>
<dbReference type="Proteomes" id="UP001596091">
    <property type="component" value="Unassembled WGS sequence"/>
</dbReference>
<evidence type="ECO:0000256" key="3">
    <source>
        <dbReference type="ARBA" id="ARBA00022723"/>
    </source>
</evidence>
<dbReference type="EMBL" id="JBHSPH010000005">
    <property type="protein sequence ID" value="MFC5863635.1"/>
    <property type="molecule type" value="Genomic_DNA"/>
</dbReference>
<evidence type="ECO:0000313" key="8">
    <source>
        <dbReference type="EMBL" id="MFC5863635.1"/>
    </source>
</evidence>
<dbReference type="PANTHER" id="PTHR43756:SF5">
    <property type="entry name" value="CHOLINE MONOOXYGENASE, CHLOROPLASTIC"/>
    <property type="match status" value="1"/>
</dbReference>
<evidence type="ECO:0000256" key="6">
    <source>
        <dbReference type="ARBA" id="ARBA00023014"/>
    </source>
</evidence>
<dbReference type="InterPro" id="IPR017941">
    <property type="entry name" value="Rieske_2Fe-2S"/>
</dbReference>
<evidence type="ECO:0000259" key="7">
    <source>
        <dbReference type="PROSITE" id="PS51296"/>
    </source>
</evidence>
<evidence type="ECO:0000313" key="9">
    <source>
        <dbReference type="Proteomes" id="UP001596091"/>
    </source>
</evidence>
<comment type="caution">
    <text evidence="8">The sequence shown here is derived from an EMBL/GenBank/DDBJ whole genome shotgun (WGS) entry which is preliminary data.</text>
</comment>
<feature type="domain" description="Rieske" evidence="7">
    <location>
        <begin position="47"/>
        <end position="155"/>
    </location>
</feature>
<dbReference type="GO" id="GO:0051213">
    <property type="term" value="F:dioxygenase activity"/>
    <property type="evidence" value="ECO:0007669"/>
    <property type="project" value="UniProtKB-KW"/>
</dbReference>
<comment type="cofactor">
    <cofactor evidence="1">
        <name>Fe cation</name>
        <dbReference type="ChEBI" id="CHEBI:24875"/>
    </cofactor>
</comment>
<name>A0ABW1EK42_9BACT</name>
<keyword evidence="4 8" id="KW-0560">Oxidoreductase</keyword>
<dbReference type="InterPro" id="IPR036922">
    <property type="entry name" value="Rieske_2Fe-2S_sf"/>
</dbReference>
<keyword evidence="8" id="KW-0223">Dioxygenase</keyword>
<dbReference type="InterPro" id="IPR001663">
    <property type="entry name" value="Rng_hydr_dOase-A"/>
</dbReference>
<dbReference type="SUPFAM" id="SSF50022">
    <property type="entry name" value="ISP domain"/>
    <property type="match status" value="1"/>
</dbReference>
<dbReference type="InterPro" id="IPR015879">
    <property type="entry name" value="Ring_hydroxy_dOase_asu_C_dom"/>
</dbReference>
<evidence type="ECO:0000256" key="5">
    <source>
        <dbReference type="ARBA" id="ARBA00023004"/>
    </source>
</evidence>
<sequence>MDTSVPALLALYDEMAPLAEASTIPAPWYLDTRIEALERNHVFGSNWIVAGRADQVASPGDYFTLDLVGEPLLVVRGADSQLRAFYNVCRHHAAAVATCPQGRAQFFRCPYHGWNYGLDGSLKGMPEFAGVCNFDRNSNGLAPIAVDLWEHFVFVNLASNPQPLWQLLGDIIPRIDPLQLSNLHYHSTKSYTLNCNWKVYVDNYLDGGYHVPHLHKGLNSVLDYTHYTIENGERFCLQSSPMVTGDDAQVAATRIGDRAWYFWLYPNFMINVYEGVMDTNLVLPLGPNRCRVLFDFYFSDVSPEREGHNLASIATSDTVQDEDVAICESVQRGLASRAYGAGRLSVRREAGEHLFHRLLARDLKSAASALTPLSMRS</sequence>
<dbReference type="Gene3D" id="3.90.380.10">
    <property type="entry name" value="Naphthalene 1,2-dioxygenase Alpha Subunit, Chain A, domain 1"/>
    <property type="match status" value="2"/>
</dbReference>
<dbReference type="Gene3D" id="2.102.10.10">
    <property type="entry name" value="Rieske [2Fe-2S] iron-sulphur domain"/>
    <property type="match status" value="1"/>
</dbReference>
<dbReference type="PROSITE" id="PS51296">
    <property type="entry name" value="RIESKE"/>
    <property type="match status" value="1"/>
</dbReference>
<evidence type="ECO:0000256" key="1">
    <source>
        <dbReference type="ARBA" id="ARBA00001962"/>
    </source>
</evidence>
<dbReference type="Pfam" id="PF00355">
    <property type="entry name" value="Rieske"/>
    <property type="match status" value="1"/>
</dbReference>
<keyword evidence="6" id="KW-0411">Iron-sulfur</keyword>
<keyword evidence="2" id="KW-0001">2Fe-2S</keyword>
<dbReference type="Pfam" id="PF00848">
    <property type="entry name" value="Ring_hydroxyl_A"/>
    <property type="match status" value="1"/>
</dbReference>
<dbReference type="PRINTS" id="PR00090">
    <property type="entry name" value="RNGDIOXGNASE"/>
</dbReference>
<accession>A0ABW1EK42</accession>
<protein>
    <submittedName>
        <fullName evidence="8">Aromatic ring-hydroxylating dioxygenase subunit alpha</fullName>
        <ecNumber evidence="8">1.14.13.-</ecNumber>
    </submittedName>
</protein>
<dbReference type="SUPFAM" id="SSF55961">
    <property type="entry name" value="Bet v1-like"/>
    <property type="match status" value="1"/>
</dbReference>
<organism evidence="8 9">
    <name type="scientific">Acidicapsa dinghuensis</name>
    <dbReference type="NCBI Taxonomy" id="2218256"/>
    <lineage>
        <taxon>Bacteria</taxon>
        <taxon>Pseudomonadati</taxon>
        <taxon>Acidobacteriota</taxon>
        <taxon>Terriglobia</taxon>
        <taxon>Terriglobales</taxon>
        <taxon>Acidobacteriaceae</taxon>
        <taxon>Acidicapsa</taxon>
    </lineage>
</organism>
<dbReference type="EC" id="1.14.13.-" evidence="8"/>
<keyword evidence="3" id="KW-0479">Metal-binding</keyword>
<gene>
    <name evidence="8" type="ORF">ACFPT7_15110</name>
</gene>
<evidence type="ECO:0000256" key="4">
    <source>
        <dbReference type="ARBA" id="ARBA00023002"/>
    </source>
</evidence>
<proteinExistence type="predicted"/>
<evidence type="ECO:0000256" key="2">
    <source>
        <dbReference type="ARBA" id="ARBA00022714"/>
    </source>
</evidence>
<keyword evidence="9" id="KW-1185">Reference proteome</keyword>
<dbReference type="RefSeq" id="WP_263340057.1">
    <property type="nucleotide sequence ID" value="NZ_JAGSYH010000005.1"/>
</dbReference>